<dbReference type="InterPro" id="IPR036388">
    <property type="entry name" value="WH-like_DNA-bd_sf"/>
</dbReference>
<dbReference type="InterPro" id="IPR028978">
    <property type="entry name" value="Chorismate_lyase_/UTRA_dom_sf"/>
</dbReference>
<evidence type="ECO:0000259" key="4">
    <source>
        <dbReference type="PROSITE" id="PS50949"/>
    </source>
</evidence>
<dbReference type="EMBL" id="JBHSPU010000049">
    <property type="protein sequence ID" value="MFC5918930.1"/>
    <property type="molecule type" value="Genomic_DNA"/>
</dbReference>
<keyword evidence="2" id="KW-0238">DNA-binding</keyword>
<evidence type="ECO:0000256" key="3">
    <source>
        <dbReference type="ARBA" id="ARBA00023163"/>
    </source>
</evidence>
<dbReference type="Gene3D" id="3.40.1410.10">
    <property type="entry name" value="Chorismate lyase-like"/>
    <property type="match status" value="1"/>
</dbReference>
<keyword evidence="1" id="KW-0805">Transcription regulation</keyword>
<gene>
    <name evidence="5" type="ORF">ACFP1B_36675</name>
</gene>
<evidence type="ECO:0000256" key="1">
    <source>
        <dbReference type="ARBA" id="ARBA00023015"/>
    </source>
</evidence>
<keyword evidence="6" id="KW-1185">Reference proteome</keyword>
<dbReference type="InterPro" id="IPR000524">
    <property type="entry name" value="Tscrpt_reg_HTH_GntR"/>
</dbReference>
<dbReference type="CDD" id="cd07377">
    <property type="entry name" value="WHTH_GntR"/>
    <property type="match status" value="1"/>
</dbReference>
<dbReference type="InterPro" id="IPR011663">
    <property type="entry name" value="UTRA"/>
</dbReference>
<dbReference type="SUPFAM" id="SSF46785">
    <property type="entry name" value="Winged helix' DNA-binding domain"/>
    <property type="match status" value="1"/>
</dbReference>
<organism evidence="5 6">
    <name type="scientific">Streptomyces pulveraceus</name>
    <dbReference type="NCBI Taxonomy" id="68258"/>
    <lineage>
        <taxon>Bacteria</taxon>
        <taxon>Bacillati</taxon>
        <taxon>Actinomycetota</taxon>
        <taxon>Actinomycetes</taxon>
        <taxon>Kitasatosporales</taxon>
        <taxon>Streptomycetaceae</taxon>
        <taxon>Streptomyces</taxon>
    </lineage>
</organism>
<dbReference type="Gene3D" id="1.10.10.10">
    <property type="entry name" value="Winged helix-like DNA-binding domain superfamily/Winged helix DNA-binding domain"/>
    <property type="match status" value="1"/>
</dbReference>
<feature type="domain" description="HTH gntR-type" evidence="4">
    <location>
        <begin position="8"/>
        <end position="76"/>
    </location>
</feature>
<dbReference type="PANTHER" id="PTHR44846">
    <property type="entry name" value="MANNOSYL-D-GLYCERATE TRANSPORT/METABOLISM SYSTEM REPRESSOR MNGR-RELATED"/>
    <property type="match status" value="1"/>
</dbReference>
<dbReference type="Proteomes" id="UP001596200">
    <property type="component" value="Unassembled WGS sequence"/>
</dbReference>
<comment type="caution">
    <text evidence="5">The sequence shown here is derived from an EMBL/GenBank/DDBJ whole genome shotgun (WGS) entry which is preliminary data.</text>
</comment>
<sequence length="269" mass="29132">MPNHRRTSPRYLQLARLIQERIDSGEYPAGSRLPSEPEMCAEFDVNRLTVREAVAELERAAAIEIRRGVGTFVRLPVARVSITVDPRSQRFDMGSTHASLPESTADRGMDVQETITAVLPAGTSTTDEEAARHLGRPVGVLTRVETVFSTGSECCGISSYWLPRALLPRELAAPGPVENLVRTLADSAGITLEYDWRAFSAIGADIGDADLLGVPAGSPLLVREGVSCTPDGEPVLHVRRRIPGERARFVLHFRETGPGLPPAPHDGQA</sequence>
<dbReference type="SUPFAM" id="SSF64288">
    <property type="entry name" value="Chorismate lyase-like"/>
    <property type="match status" value="1"/>
</dbReference>
<dbReference type="Pfam" id="PF00392">
    <property type="entry name" value="GntR"/>
    <property type="match status" value="1"/>
</dbReference>
<dbReference type="Pfam" id="PF07702">
    <property type="entry name" value="UTRA"/>
    <property type="match status" value="1"/>
</dbReference>
<dbReference type="SMART" id="SM00866">
    <property type="entry name" value="UTRA"/>
    <property type="match status" value="1"/>
</dbReference>
<reference evidence="6" key="1">
    <citation type="journal article" date="2019" name="Int. J. Syst. Evol. Microbiol.">
        <title>The Global Catalogue of Microorganisms (GCM) 10K type strain sequencing project: providing services to taxonomists for standard genome sequencing and annotation.</title>
        <authorList>
            <consortium name="The Broad Institute Genomics Platform"/>
            <consortium name="The Broad Institute Genome Sequencing Center for Infectious Disease"/>
            <person name="Wu L."/>
            <person name="Ma J."/>
        </authorList>
    </citation>
    <scope>NUCLEOTIDE SEQUENCE [LARGE SCALE GENOMIC DNA]</scope>
    <source>
        <strain evidence="6">JCM 4147</strain>
    </source>
</reference>
<dbReference type="InterPro" id="IPR050679">
    <property type="entry name" value="Bact_HTH_transcr_reg"/>
</dbReference>
<evidence type="ECO:0000313" key="6">
    <source>
        <dbReference type="Proteomes" id="UP001596200"/>
    </source>
</evidence>
<dbReference type="PANTHER" id="PTHR44846:SF17">
    <property type="entry name" value="GNTR-FAMILY TRANSCRIPTIONAL REGULATOR"/>
    <property type="match status" value="1"/>
</dbReference>
<dbReference type="PROSITE" id="PS50949">
    <property type="entry name" value="HTH_GNTR"/>
    <property type="match status" value="1"/>
</dbReference>
<dbReference type="RefSeq" id="WP_344508246.1">
    <property type="nucleotide sequence ID" value="NZ_BAAATU010000005.1"/>
</dbReference>
<dbReference type="SMART" id="SM00345">
    <property type="entry name" value="HTH_GNTR"/>
    <property type="match status" value="1"/>
</dbReference>
<protein>
    <submittedName>
        <fullName evidence="5">GntR family transcriptional regulator</fullName>
    </submittedName>
</protein>
<name>A0ABW1GVP9_9ACTN</name>
<accession>A0ABW1GVP9</accession>
<proteinExistence type="predicted"/>
<evidence type="ECO:0000313" key="5">
    <source>
        <dbReference type="EMBL" id="MFC5918930.1"/>
    </source>
</evidence>
<evidence type="ECO:0000256" key="2">
    <source>
        <dbReference type="ARBA" id="ARBA00023125"/>
    </source>
</evidence>
<dbReference type="PRINTS" id="PR00035">
    <property type="entry name" value="HTHGNTR"/>
</dbReference>
<keyword evidence="3" id="KW-0804">Transcription</keyword>
<dbReference type="InterPro" id="IPR036390">
    <property type="entry name" value="WH_DNA-bd_sf"/>
</dbReference>